<name>A0ABV7GRX8_9RHOB</name>
<evidence type="ECO:0000259" key="4">
    <source>
        <dbReference type="Pfam" id="PF13407"/>
    </source>
</evidence>
<evidence type="ECO:0000256" key="2">
    <source>
        <dbReference type="ARBA" id="ARBA00007639"/>
    </source>
</evidence>
<dbReference type="Gene3D" id="3.40.50.2300">
    <property type="match status" value="2"/>
</dbReference>
<gene>
    <name evidence="5" type="ORF">ACFOGP_16845</name>
</gene>
<organism evidence="5 6">
    <name type="scientific">Psychromarinibacter halotolerans</name>
    <dbReference type="NCBI Taxonomy" id="1775175"/>
    <lineage>
        <taxon>Bacteria</taxon>
        <taxon>Pseudomonadati</taxon>
        <taxon>Pseudomonadota</taxon>
        <taxon>Alphaproteobacteria</taxon>
        <taxon>Rhodobacterales</taxon>
        <taxon>Paracoccaceae</taxon>
        <taxon>Psychromarinibacter</taxon>
    </lineage>
</organism>
<dbReference type="SUPFAM" id="SSF53822">
    <property type="entry name" value="Periplasmic binding protein-like I"/>
    <property type="match status" value="1"/>
</dbReference>
<evidence type="ECO:0000256" key="1">
    <source>
        <dbReference type="ARBA" id="ARBA00004418"/>
    </source>
</evidence>
<sequence length="323" mass="34067">MTMKTTYLATMLTAASLWAGAGIAQDLPEGGTVAAEQAAEEEVRIAFLSFQNNPFWIPVTEGAMAAKDYLAEFNGTVDYVDLGDELSAEAVVSGIEAALAQQYDGIVVVPIFDGTARIINEATAEGVPVFSIIAEGAVPSDRLSFMGQDAIAAGEQIGEFIAEQMDGAGKLGVITGYFGATQHQMRMDGALDYLEANAPDIEVLGPFENRDKAESAYSLVQDMYTANPDLEMVYVTAGGPFGAAKAVQDLGLTGQVGVIGFDHTPDNMAYLETGEMVGLLDQAPFQQAFDSSVMLFNHLVTGAEVPELIKADGNLITPADVAK</sequence>
<evidence type="ECO:0000256" key="3">
    <source>
        <dbReference type="SAM" id="SignalP"/>
    </source>
</evidence>
<feature type="domain" description="Periplasmic binding protein" evidence="4">
    <location>
        <begin position="49"/>
        <end position="299"/>
    </location>
</feature>
<dbReference type="InterPro" id="IPR050555">
    <property type="entry name" value="Bact_Solute-Bind_Prot2"/>
</dbReference>
<keyword evidence="6" id="KW-1185">Reference proteome</keyword>
<dbReference type="Proteomes" id="UP001595632">
    <property type="component" value="Unassembled WGS sequence"/>
</dbReference>
<dbReference type="InterPro" id="IPR028082">
    <property type="entry name" value="Peripla_BP_I"/>
</dbReference>
<dbReference type="PANTHER" id="PTHR30036">
    <property type="entry name" value="D-XYLOSE-BINDING PERIPLASMIC PROTEIN"/>
    <property type="match status" value="1"/>
</dbReference>
<dbReference type="InterPro" id="IPR025997">
    <property type="entry name" value="SBP_2_dom"/>
</dbReference>
<feature type="signal peptide" evidence="3">
    <location>
        <begin position="1"/>
        <end position="24"/>
    </location>
</feature>
<feature type="chain" id="PRO_5046712632" evidence="3">
    <location>
        <begin position="25"/>
        <end position="323"/>
    </location>
</feature>
<reference evidence="6" key="1">
    <citation type="journal article" date="2019" name="Int. J. Syst. Evol. Microbiol.">
        <title>The Global Catalogue of Microorganisms (GCM) 10K type strain sequencing project: providing services to taxonomists for standard genome sequencing and annotation.</title>
        <authorList>
            <consortium name="The Broad Institute Genomics Platform"/>
            <consortium name="The Broad Institute Genome Sequencing Center for Infectious Disease"/>
            <person name="Wu L."/>
            <person name="Ma J."/>
        </authorList>
    </citation>
    <scope>NUCLEOTIDE SEQUENCE [LARGE SCALE GENOMIC DNA]</scope>
    <source>
        <strain evidence="6">KCTC 52366</strain>
    </source>
</reference>
<accession>A0ABV7GRX8</accession>
<keyword evidence="3" id="KW-0732">Signal</keyword>
<protein>
    <submittedName>
        <fullName evidence="5">Sugar ABC transporter substrate-binding protein</fullName>
    </submittedName>
</protein>
<evidence type="ECO:0000313" key="5">
    <source>
        <dbReference type="EMBL" id="MFC3144394.1"/>
    </source>
</evidence>
<evidence type="ECO:0000313" key="6">
    <source>
        <dbReference type="Proteomes" id="UP001595632"/>
    </source>
</evidence>
<comment type="similarity">
    <text evidence="2">Belongs to the bacterial solute-binding protein 2 family.</text>
</comment>
<dbReference type="Pfam" id="PF13407">
    <property type="entry name" value="Peripla_BP_4"/>
    <property type="match status" value="1"/>
</dbReference>
<dbReference type="RefSeq" id="WP_275633896.1">
    <property type="nucleotide sequence ID" value="NZ_JARGYD010000006.1"/>
</dbReference>
<comment type="subcellular location">
    <subcellularLocation>
        <location evidence="1">Periplasm</location>
    </subcellularLocation>
</comment>
<dbReference type="EMBL" id="JBHRTB010000010">
    <property type="protein sequence ID" value="MFC3144394.1"/>
    <property type="molecule type" value="Genomic_DNA"/>
</dbReference>
<proteinExistence type="inferred from homology"/>
<dbReference type="PANTHER" id="PTHR30036:SF7">
    <property type="entry name" value="ABC TRANSPORTER PERIPLASMIC-BINDING PROTEIN YPHF"/>
    <property type="match status" value="1"/>
</dbReference>
<dbReference type="CDD" id="cd01536">
    <property type="entry name" value="PBP1_ABC_sugar_binding-like"/>
    <property type="match status" value="1"/>
</dbReference>
<comment type="caution">
    <text evidence="5">The sequence shown here is derived from an EMBL/GenBank/DDBJ whole genome shotgun (WGS) entry which is preliminary data.</text>
</comment>